<organism evidence="2 3">
    <name type="scientific">Dactylonectria macrodidyma</name>
    <dbReference type="NCBI Taxonomy" id="307937"/>
    <lineage>
        <taxon>Eukaryota</taxon>
        <taxon>Fungi</taxon>
        <taxon>Dikarya</taxon>
        <taxon>Ascomycota</taxon>
        <taxon>Pezizomycotina</taxon>
        <taxon>Sordariomycetes</taxon>
        <taxon>Hypocreomycetidae</taxon>
        <taxon>Hypocreales</taxon>
        <taxon>Nectriaceae</taxon>
        <taxon>Dactylonectria</taxon>
    </lineage>
</organism>
<evidence type="ECO:0000313" key="3">
    <source>
        <dbReference type="Proteomes" id="UP000738349"/>
    </source>
</evidence>
<dbReference type="Proteomes" id="UP000738349">
    <property type="component" value="Unassembled WGS sequence"/>
</dbReference>
<proteinExistence type="predicted"/>
<dbReference type="Pfam" id="PF13883">
    <property type="entry name" value="CREG_beta-barrel"/>
    <property type="match status" value="1"/>
</dbReference>
<dbReference type="InterPro" id="IPR055343">
    <property type="entry name" value="CREG_beta-barrel"/>
</dbReference>
<protein>
    <submittedName>
        <fullName evidence="2">Pyridoxamine 5'-phosphate oxidase-domain-containing protein</fullName>
    </submittedName>
</protein>
<feature type="domain" description="CREG-like beta-barrel" evidence="1">
    <location>
        <begin position="39"/>
        <end position="243"/>
    </location>
</feature>
<gene>
    <name evidence="2" type="ORF">EDB81DRAFT_772741</name>
</gene>
<sequence>MKPTYAVAGLAATARAFSPSGIFNQDVETQEHRIPSTFESAVIGRRVLALTKLATMSTVFPGKKSDGSVSEAELGLEGLPIGMMDYVADCEEEGDPTILEIKIATTFKNARAGSNLTISMNWVPPYPPARRMAFLSRLSSYIPFLGKSEYNSSPEKTPDTVAYSAANLPRYALIGRLEDINPDPVEAVKLAACFTAKHHDSRWWLPGNAIHESQWSRLVVEKVYFVGGFGDRAYIGWIPIEEWKSVTRSDWEAIRLPGEKPGWSEWSAQVEEVEDL</sequence>
<evidence type="ECO:0000259" key="1">
    <source>
        <dbReference type="Pfam" id="PF13883"/>
    </source>
</evidence>
<dbReference type="SUPFAM" id="SSF50475">
    <property type="entry name" value="FMN-binding split barrel"/>
    <property type="match status" value="1"/>
</dbReference>
<dbReference type="EMBL" id="JAGMUV010000001">
    <property type="protein sequence ID" value="KAH7176477.1"/>
    <property type="molecule type" value="Genomic_DNA"/>
</dbReference>
<keyword evidence="3" id="KW-1185">Reference proteome</keyword>
<dbReference type="PANTHER" id="PTHR37273:SF1">
    <property type="entry name" value="ADL397C-AP"/>
    <property type="match status" value="1"/>
</dbReference>
<dbReference type="InterPro" id="IPR012349">
    <property type="entry name" value="Split_barrel_FMN-bd"/>
</dbReference>
<dbReference type="Gene3D" id="2.30.110.10">
    <property type="entry name" value="Electron Transport, Fmn-binding Protein, Chain A"/>
    <property type="match status" value="1"/>
</dbReference>
<name>A0A9P9FV03_9HYPO</name>
<dbReference type="PANTHER" id="PTHR37273">
    <property type="entry name" value="CHROMOSOME 8, WHOLE GENOME SHOTGUN SEQUENCE"/>
    <property type="match status" value="1"/>
</dbReference>
<dbReference type="AlphaFoldDB" id="A0A9P9FV03"/>
<comment type="caution">
    <text evidence="2">The sequence shown here is derived from an EMBL/GenBank/DDBJ whole genome shotgun (WGS) entry which is preliminary data.</text>
</comment>
<accession>A0A9P9FV03</accession>
<evidence type="ECO:0000313" key="2">
    <source>
        <dbReference type="EMBL" id="KAH7176477.1"/>
    </source>
</evidence>
<dbReference type="OrthoDB" id="2138282at2759"/>
<reference evidence="2" key="1">
    <citation type="journal article" date="2021" name="Nat. Commun.">
        <title>Genetic determinants of endophytism in the Arabidopsis root mycobiome.</title>
        <authorList>
            <person name="Mesny F."/>
            <person name="Miyauchi S."/>
            <person name="Thiergart T."/>
            <person name="Pickel B."/>
            <person name="Atanasova L."/>
            <person name="Karlsson M."/>
            <person name="Huettel B."/>
            <person name="Barry K.W."/>
            <person name="Haridas S."/>
            <person name="Chen C."/>
            <person name="Bauer D."/>
            <person name="Andreopoulos W."/>
            <person name="Pangilinan J."/>
            <person name="LaButti K."/>
            <person name="Riley R."/>
            <person name="Lipzen A."/>
            <person name="Clum A."/>
            <person name="Drula E."/>
            <person name="Henrissat B."/>
            <person name="Kohler A."/>
            <person name="Grigoriev I.V."/>
            <person name="Martin F.M."/>
            <person name="Hacquard S."/>
        </authorList>
    </citation>
    <scope>NUCLEOTIDE SEQUENCE</scope>
    <source>
        <strain evidence="2">MPI-CAGE-AT-0147</strain>
    </source>
</reference>